<feature type="repeat" description="TPR" evidence="1">
    <location>
        <begin position="122"/>
        <end position="155"/>
    </location>
</feature>
<evidence type="ECO:0000313" key="2">
    <source>
        <dbReference type="EMBL" id="OLP06601.1"/>
    </source>
</evidence>
<organism evidence="2 3">
    <name type="scientific">Rhodoferax antarcticus ANT.BR</name>
    <dbReference type="NCBI Taxonomy" id="1111071"/>
    <lineage>
        <taxon>Bacteria</taxon>
        <taxon>Pseudomonadati</taxon>
        <taxon>Pseudomonadota</taxon>
        <taxon>Betaproteobacteria</taxon>
        <taxon>Burkholderiales</taxon>
        <taxon>Comamonadaceae</taxon>
        <taxon>Rhodoferax</taxon>
    </lineage>
</organism>
<gene>
    <name evidence="2" type="ORF">BLL52_2837</name>
</gene>
<evidence type="ECO:0000313" key="3">
    <source>
        <dbReference type="Proteomes" id="UP000185911"/>
    </source>
</evidence>
<dbReference type="SUPFAM" id="SSF53756">
    <property type="entry name" value="UDP-Glycosyltransferase/glycogen phosphorylase"/>
    <property type="match status" value="1"/>
</dbReference>
<dbReference type="Gene3D" id="1.25.40.10">
    <property type="entry name" value="Tetratricopeptide repeat domain"/>
    <property type="match status" value="1"/>
</dbReference>
<feature type="repeat" description="TPR" evidence="1">
    <location>
        <begin position="54"/>
        <end position="87"/>
    </location>
</feature>
<evidence type="ECO:0000256" key="1">
    <source>
        <dbReference type="PROSITE-ProRule" id="PRU00339"/>
    </source>
</evidence>
<dbReference type="Proteomes" id="UP000185911">
    <property type="component" value="Unassembled WGS sequence"/>
</dbReference>
<dbReference type="EMBL" id="MSYM01000013">
    <property type="protein sequence ID" value="OLP06601.1"/>
    <property type="molecule type" value="Genomic_DNA"/>
</dbReference>
<proteinExistence type="predicted"/>
<accession>A0A1Q8YEX2</accession>
<name>A0A1Q8YEX2_9BURK</name>
<sequence>MTVSFSVYISAIMNTPHEQAERLFAQSSSALQASQFHTAEVLLMDALQLEPDLAQAHANLAWLLDRRGSMSEAVRHYQLAVELQPDNARIHLNFGATLAELKLFHAAEAAYQKALQVDPTLPGTWCNLGALQAQNFRDDEAETSLRKALALDPEHQGAHDNLASLLLRKGQYREGWYHLEFRDWYHPAEERLRCGRWRGQSLRDRAVLAMCEGGFADMVQFCRYVTVLREQGAAQVDVLSHPDMKPLLQSLDGVGDVFGFGDDIASSDWDYWVPVLSLPHYVGTHLDNIPAKLPYLQAPADRQTFWRQEINQVAPRPGLRVGLMWRGNPAFENEAQWSLSSLKILAPLWEVPGVKFLSLQKGRGEYEAAHLQASQPMANLAPSLETFSDMAAAIGQLDLVICIDSAVAHLAAALGKPCWLLLPSFSTDWRWLEGRADSPWYPGVMQLWRQPSGNDWSAVVLQVRDALHALGTETPHSTYQK</sequence>
<protein>
    <submittedName>
        <fullName evidence="2">Tetratricopeptide repeat family protein</fullName>
    </submittedName>
</protein>
<keyword evidence="3" id="KW-1185">Reference proteome</keyword>
<comment type="caution">
    <text evidence="2">The sequence shown here is derived from an EMBL/GenBank/DDBJ whole genome shotgun (WGS) entry which is preliminary data.</text>
</comment>
<dbReference type="InterPro" id="IPR002201">
    <property type="entry name" value="Glyco_trans_9"/>
</dbReference>
<dbReference type="Pfam" id="PF13414">
    <property type="entry name" value="TPR_11"/>
    <property type="match status" value="1"/>
</dbReference>
<dbReference type="InterPro" id="IPR019734">
    <property type="entry name" value="TPR_rpt"/>
</dbReference>
<reference evidence="2 3" key="1">
    <citation type="submission" date="2017-01" db="EMBL/GenBank/DDBJ databases">
        <title>Genome sequence of Rhodoferax antarcticus ANT.BR, a psychrophilic purple nonsulfur bacterium from an Antarctic microbial mat.</title>
        <authorList>
            <person name="Baker J."/>
            <person name="Riester C."/>
            <person name="Skinner B."/>
            <person name="Newell A."/>
            <person name="Swingley W."/>
            <person name="Madigan M."/>
            <person name="Jung D."/>
            <person name="Asao M."/>
            <person name="Chen M."/>
            <person name="Loughlin P."/>
            <person name="Pan H."/>
            <person name="Lin S."/>
            <person name="Li N."/>
            <person name="Shaw J."/>
            <person name="Prado M."/>
            <person name="Sherman C."/>
            <person name="Li X."/>
            <person name="Tang J."/>
            <person name="Blankenship R."/>
            <person name="Zhao T."/>
            <person name="Touchman J."/>
            <person name="Sattley M."/>
        </authorList>
    </citation>
    <scope>NUCLEOTIDE SEQUENCE [LARGE SCALE GENOMIC DNA]</scope>
    <source>
        <strain evidence="2 3">ANT.BR</strain>
    </source>
</reference>
<dbReference type="AlphaFoldDB" id="A0A1Q8YEX2"/>
<dbReference type="InterPro" id="IPR052943">
    <property type="entry name" value="TMTC_O-mannosyl-trnsfr"/>
</dbReference>
<dbReference type="PANTHER" id="PTHR44809:SF1">
    <property type="entry name" value="PROTEIN O-MANNOSYL-TRANSFERASE TMTC1"/>
    <property type="match status" value="1"/>
</dbReference>
<keyword evidence="1" id="KW-0802">TPR repeat</keyword>
<dbReference type="SMART" id="SM00028">
    <property type="entry name" value="TPR"/>
    <property type="match status" value="4"/>
</dbReference>
<feature type="repeat" description="TPR" evidence="1">
    <location>
        <begin position="88"/>
        <end position="121"/>
    </location>
</feature>
<dbReference type="SUPFAM" id="SSF48452">
    <property type="entry name" value="TPR-like"/>
    <property type="match status" value="1"/>
</dbReference>
<dbReference type="GO" id="GO:0016757">
    <property type="term" value="F:glycosyltransferase activity"/>
    <property type="evidence" value="ECO:0007669"/>
    <property type="project" value="InterPro"/>
</dbReference>
<dbReference type="InterPro" id="IPR011990">
    <property type="entry name" value="TPR-like_helical_dom_sf"/>
</dbReference>
<dbReference type="PROSITE" id="PS50005">
    <property type="entry name" value="TPR"/>
    <property type="match status" value="3"/>
</dbReference>
<dbReference type="Gene3D" id="3.40.50.2000">
    <property type="entry name" value="Glycogen Phosphorylase B"/>
    <property type="match status" value="1"/>
</dbReference>
<dbReference type="Pfam" id="PF01075">
    <property type="entry name" value="Glyco_transf_9"/>
    <property type="match status" value="1"/>
</dbReference>
<dbReference type="PANTHER" id="PTHR44809">
    <property type="match status" value="1"/>
</dbReference>
<dbReference type="STRING" id="81479.RA876_08250"/>
<dbReference type="Pfam" id="PF13181">
    <property type="entry name" value="TPR_8"/>
    <property type="match status" value="1"/>
</dbReference>